<dbReference type="InterPro" id="IPR001737">
    <property type="entry name" value="KsgA/Erm"/>
</dbReference>
<name>A0A6I7U3X3_9BACI</name>
<dbReference type="Gene3D" id="3.40.50.150">
    <property type="entry name" value="Vaccinia Virus protein VP39"/>
    <property type="match status" value="1"/>
</dbReference>
<keyword evidence="5 8" id="KW-0694">RNA-binding</keyword>
<evidence type="ECO:0000256" key="1">
    <source>
        <dbReference type="ARBA" id="ARBA00016505"/>
    </source>
</evidence>
<evidence type="ECO:0000256" key="9">
    <source>
        <dbReference type="SAM" id="MobiDB-lite"/>
    </source>
</evidence>
<evidence type="ECO:0000313" key="12">
    <source>
        <dbReference type="EMBL" id="TWL33589.1"/>
    </source>
</evidence>
<dbReference type="InterPro" id="IPR023165">
    <property type="entry name" value="rRNA_Ade_diMease-like_C"/>
</dbReference>
<dbReference type="PROSITE" id="PS51689">
    <property type="entry name" value="SAM_RNA_A_N6_MT"/>
    <property type="match status" value="1"/>
</dbReference>
<dbReference type="PANTHER" id="PTHR11727">
    <property type="entry name" value="DIMETHYLADENOSINE TRANSFERASE"/>
    <property type="match status" value="1"/>
</dbReference>
<comment type="similarity">
    <text evidence="8">Belongs to the class I-like SAM-binding methyltransferase superfamily. rRNA adenine N(6)-methyltransferase family.</text>
</comment>
<dbReference type="SUPFAM" id="SSF53335">
    <property type="entry name" value="S-adenosyl-L-methionine-dependent methyltransferases"/>
    <property type="match status" value="1"/>
</dbReference>
<feature type="binding site" evidence="8">
    <location>
        <position position="114"/>
    </location>
    <ligand>
        <name>S-adenosyl-L-methionine</name>
        <dbReference type="ChEBI" id="CHEBI:59789"/>
    </ligand>
</feature>
<evidence type="ECO:0000256" key="8">
    <source>
        <dbReference type="PROSITE-ProRule" id="PRU01026"/>
    </source>
</evidence>
<dbReference type="InterPro" id="IPR020598">
    <property type="entry name" value="rRNA_Ade_methylase_Trfase_N"/>
</dbReference>
<gene>
    <name evidence="11" type="ORF">B4121_2791</name>
    <name evidence="12" type="ORF">CHCC15381_0096</name>
</gene>
<keyword evidence="14" id="KW-1185">Reference proteome</keyword>
<keyword evidence="2 8" id="KW-0489">Methyltransferase</keyword>
<accession>A0A6I7U3X3</accession>
<dbReference type="Proteomes" id="UP000185604">
    <property type="component" value="Unassembled WGS sequence"/>
</dbReference>
<evidence type="ECO:0000313" key="14">
    <source>
        <dbReference type="Proteomes" id="UP000429980"/>
    </source>
</evidence>
<evidence type="ECO:0000313" key="13">
    <source>
        <dbReference type="Proteomes" id="UP000185604"/>
    </source>
</evidence>
<reference evidence="11 13" key="1">
    <citation type="journal article" date="2016" name="Front. Microbiol.">
        <title>High-Level Heat Resistance of Spores of Bacillus amyloliquefaciens and Bacillus licheniformis Results from the Presence of a spoVA Operon in a Tn1546 Transposon.</title>
        <authorList>
            <person name="Berendsen E.M."/>
            <person name="Koning R.A."/>
            <person name="Boekhorst J."/>
            <person name="de Jong A."/>
            <person name="Kuipers O.P."/>
            <person name="Wells-Bennik M.H."/>
        </authorList>
    </citation>
    <scope>NUCLEOTIDE SEQUENCE [LARGE SCALE GENOMIC DNA]</scope>
    <source>
        <strain evidence="11 13">B4121</strain>
    </source>
</reference>
<comment type="caution">
    <text evidence="11">The sequence shown here is derived from an EMBL/GenBank/DDBJ whole genome shotgun (WGS) entry which is preliminary data.</text>
</comment>
<dbReference type="AlphaFoldDB" id="A0A6I7U3X3"/>
<dbReference type="RefSeq" id="WP_025811090.1">
    <property type="nucleotide sequence ID" value="NZ_AP025339.1"/>
</dbReference>
<reference evidence="12 14" key="2">
    <citation type="submission" date="2019-06" db="EMBL/GenBank/DDBJ databases">
        <title>Genome sequence analysis of &gt;100 Bacillus licheniformis strains suggests intrinsic resistance to this species.</title>
        <authorList>
            <person name="Wels M."/>
            <person name="Siezen R.J."/>
            <person name="Johansen E."/>
            <person name="Stuer-Lauridsen B."/>
            <person name="Bjerre K."/>
            <person name="Nielsen B.K.K."/>
        </authorList>
    </citation>
    <scope>NUCLEOTIDE SEQUENCE [LARGE SCALE GENOMIC DNA]</scope>
    <source>
        <strain evidence="12 14">BAC-15381</strain>
    </source>
</reference>
<evidence type="ECO:0000256" key="4">
    <source>
        <dbReference type="ARBA" id="ARBA00022691"/>
    </source>
</evidence>
<dbReference type="Pfam" id="PF00398">
    <property type="entry name" value="RrnaAD"/>
    <property type="match status" value="1"/>
</dbReference>
<evidence type="ECO:0000259" key="10">
    <source>
        <dbReference type="SMART" id="SM00650"/>
    </source>
</evidence>
<evidence type="ECO:0000256" key="2">
    <source>
        <dbReference type="ARBA" id="ARBA00022603"/>
    </source>
</evidence>
<dbReference type="InterPro" id="IPR020596">
    <property type="entry name" value="rRNA_Ade_Mease_Trfase_CS"/>
</dbReference>
<dbReference type="InterPro" id="IPR029063">
    <property type="entry name" value="SAM-dependent_MTases_sf"/>
</dbReference>
<evidence type="ECO:0000256" key="5">
    <source>
        <dbReference type="ARBA" id="ARBA00022884"/>
    </source>
</evidence>
<feature type="binding site" evidence="8">
    <location>
        <position position="25"/>
    </location>
    <ligand>
        <name>S-adenosyl-L-methionine</name>
        <dbReference type="ChEBI" id="CHEBI:59789"/>
    </ligand>
</feature>
<dbReference type="CDD" id="cd02440">
    <property type="entry name" value="AdoMet_MTases"/>
    <property type="match status" value="1"/>
</dbReference>
<dbReference type="Proteomes" id="UP000429980">
    <property type="component" value="Unassembled WGS sequence"/>
</dbReference>
<organism evidence="11 13">
    <name type="scientific">Bacillus paralicheniformis</name>
    <dbReference type="NCBI Taxonomy" id="1648923"/>
    <lineage>
        <taxon>Bacteria</taxon>
        <taxon>Bacillati</taxon>
        <taxon>Bacillota</taxon>
        <taxon>Bacilli</taxon>
        <taxon>Bacillales</taxon>
        <taxon>Bacillaceae</taxon>
        <taxon>Bacillus</taxon>
    </lineage>
</organism>
<feature type="binding site" evidence="8">
    <location>
        <position position="27"/>
    </location>
    <ligand>
        <name>S-adenosyl-L-methionine</name>
        <dbReference type="ChEBI" id="CHEBI:59789"/>
    </ligand>
</feature>
<evidence type="ECO:0000256" key="3">
    <source>
        <dbReference type="ARBA" id="ARBA00022679"/>
    </source>
</evidence>
<sequence length="287" mass="32798">MKKKNHKYRGKKLNRGESPNFSGQHLMHNKKLIEEIVDRANISIDDTVLELGAGKGALTTVLSQKAGKVLAVENDSKFVDILTRKTAQHSNTKIIHQDIMKIHLPKEKFVVVSNIPYAITTPIMKMLLNNPASGFQKGIIVMEKGAAKRFTSKFIKNSYVLAWRMWFDIGIVREISKEHFSPPPKVDSAMVRITRKKDAPLSHKHYIAFRGLAEYALKEPNIPLCVALRGIFTPRQMKHLRKSLKINNEKTVGTLTENQWAVIFNTMTQYVMHHKWPRANKRKPGEI</sequence>
<evidence type="ECO:0000256" key="6">
    <source>
        <dbReference type="ARBA" id="ARBA00029941"/>
    </source>
</evidence>
<evidence type="ECO:0000313" key="11">
    <source>
        <dbReference type="EMBL" id="OLF91313.1"/>
    </source>
</evidence>
<feature type="binding site" evidence="8">
    <location>
        <position position="73"/>
    </location>
    <ligand>
        <name>S-adenosyl-L-methionine</name>
        <dbReference type="ChEBI" id="CHEBI:59789"/>
    </ligand>
</feature>
<dbReference type="PANTHER" id="PTHR11727:SF7">
    <property type="entry name" value="DIMETHYLADENOSINE TRANSFERASE-RELATED"/>
    <property type="match status" value="1"/>
</dbReference>
<dbReference type="NCBIfam" id="NF000499">
    <property type="entry name" value="Erm23S_rRNA_broad"/>
    <property type="match status" value="1"/>
</dbReference>
<dbReference type="PROSITE" id="PS01131">
    <property type="entry name" value="RRNA_A_DIMETH"/>
    <property type="match status" value="1"/>
</dbReference>
<dbReference type="EMBL" id="NILF01000067">
    <property type="protein sequence ID" value="TWL33589.1"/>
    <property type="molecule type" value="Genomic_DNA"/>
</dbReference>
<dbReference type="Gene3D" id="1.10.8.100">
    <property type="entry name" value="Ribosomal RNA adenine dimethylase-like, domain 2"/>
    <property type="match status" value="1"/>
</dbReference>
<keyword evidence="4 8" id="KW-0949">S-adenosyl-L-methionine</keyword>
<keyword evidence="3 8" id="KW-0808">Transferase</keyword>
<feature type="region of interest" description="Disordered" evidence="9">
    <location>
        <begin position="1"/>
        <end position="21"/>
    </location>
</feature>
<dbReference type="SMR" id="A0A6I7U3X3"/>
<protein>
    <recommendedName>
        <fullName evidence="1">rRNA adenine N-6-methyltransferase</fullName>
    </recommendedName>
    <alternativeName>
        <fullName evidence="7">Erythromycin resistance protein</fullName>
    </alternativeName>
    <alternativeName>
        <fullName evidence="6">Macrolide-lincosamide-streptogramin B resistance protein</fullName>
    </alternativeName>
</protein>
<dbReference type="GO" id="GO:0000179">
    <property type="term" value="F:rRNA (adenine-N6,N6-)-dimethyltransferase activity"/>
    <property type="evidence" value="ECO:0007669"/>
    <property type="project" value="UniProtKB-UniRule"/>
</dbReference>
<dbReference type="SMART" id="SM00650">
    <property type="entry name" value="rADc"/>
    <property type="match status" value="1"/>
</dbReference>
<feature type="domain" description="Ribosomal RNA adenine methylase transferase N-terminal" evidence="10">
    <location>
        <begin position="32"/>
        <end position="197"/>
    </location>
</feature>
<feature type="compositionally biased region" description="Basic residues" evidence="9">
    <location>
        <begin position="1"/>
        <end position="13"/>
    </location>
</feature>
<dbReference type="EMBL" id="LKPO01000019">
    <property type="protein sequence ID" value="OLF91313.1"/>
    <property type="molecule type" value="Genomic_DNA"/>
</dbReference>
<dbReference type="GO" id="GO:0003723">
    <property type="term" value="F:RNA binding"/>
    <property type="evidence" value="ECO:0007669"/>
    <property type="project" value="UniProtKB-UniRule"/>
</dbReference>
<feature type="binding site" evidence="8">
    <location>
        <position position="52"/>
    </location>
    <ligand>
        <name>S-adenosyl-L-methionine</name>
        <dbReference type="ChEBI" id="CHEBI:59789"/>
    </ligand>
</feature>
<feature type="binding site" evidence="8">
    <location>
        <position position="98"/>
    </location>
    <ligand>
        <name>S-adenosyl-L-methionine</name>
        <dbReference type="ChEBI" id="CHEBI:59789"/>
    </ligand>
</feature>
<evidence type="ECO:0000256" key="7">
    <source>
        <dbReference type="ARBA" id="ARBA00030809"/>
    </source>
</evidence>
<proteinExistence type="inferred from homology"/>